<evidence type="ECO:0000313" key="2">
    <source>
        <dbReference type="EMBL" id="KAK2863250.1"/>
    </source>
</evidence>
<comment type="caution">
    <text evidence="2">The sequence shown here is derived from an EMBL/GenBank/DDBJ whole genome shotgun (WGS) entry which is preliminary data.</text>
</comment>
<protein>
    <submittedName>
        <fullName evidence="2">Uncharacterized protein</fullName>
    </submittedName>
</protein>
<gene>
    <name evidence="2" type="ORF">Q5P01_002783</name>
</gene>
<keyword evidence="3" id="KW-1185">Reference proteome</keyword>
<keyword evidence="1" id="KW-1133">Transmembrane helix</keyword>
<evidence type="ECO:0000256" key="1">
    <source>
        <dbReference type="SAM" id="Phobius"/>
    </source>
</evidence>
<feature type="transmembrane region" description="Helical" evidence="1">
    <location>
        <begin position="54"/>
        <end position="76"/>
    </location>
</feature>
<keyword evidence="1" id="KW-0812">Transmembrane</keyword>
<proteinExistence type="predicted"/>
<dbReference type="EMBL" id="JAUPFM010000001">
    <property type="protein sequence ID" value="KAK2863250.1"/>
    <property type="molecule type" value="Genomic_DNA"/>
</dbReference>
<reference evidence="2" key="1">
    <citation type="submission" date="2023-07" db="EMBL/GenBank/DDBJ databases">
        <title>Chromosome-level Genome Assembly of Striped Snakehead (Channa striata).</title>
        <authorList>
            <person name="Liu H."/>
        </authorList>
    </citation>
    <scope>NUCLEOTIDE SEQUENCE</scope>
    <source>
        <strain evidence="2">Gz</strain>
        <tissue evidence="2">Muscle</tissue>
    </source>
</reference>
<keyword evidence="1" id="KW-0472">Membrane</keyword>
<evidence type="ECO:0000313" key="3">
    <source>
        <dbReference type="Proteomes" id="UP001187415"/>
    </source>
</evidence>
<organism evidence="2 3">
    <name type="scientific">Channa striata</name>
    <name type="common">Snakehead murrel</name>
    <name type="synonym">Ophicephalus striatus</name>
    <dbReference type="NCBI Taxonomy" id="64152"/>
    <lineage>
        <taxon>Eukaryota</taxon>
        <taxon>Metazoa</taxon>
        <taxon>Chordata</taxon>
        <taxon>Craniata</taxon>
        <taxon>Vertebrata</taxon>
        <taxon>Euteleostomi</taxon>
        <taxon>Actinopterygii</taxon>
        <taxon>Neopterygii</taxon>
        <taxon>Teleostei</taxon>
        <taxon>Neoteleostei</taxon>
        <taxon>Acanthomorphata</taxon>
        <taxon>Anabantaria</taxon>
        <taxon>Anabantiformes</taxon>
        <taxon>Channoidei</taxon>
        <taxon>Channidae</taxon>
        <taxon>Channa</taxon>
    </lineage>
</organism>
<dbReference type="AlphaFoldDB" id="A0AA88NRP3"/>
<sequence>MRRWELEASEYYVLNVTQTSHGDNSHVFSPPHKVTPGGKTVGVRLYNWNKVKEGLAIVNIALLIFAGVAFVISAAIPHLSKFIHLRSEQG</sequence>
<accession>A0AA88NRP3</accession>
<name>A0AA88NRP3_CHASR</name>
<dbReference type="Proteomes" id="UP001187415">
    <property type="component" value="Unassembled WGS sequence"/>
</dbReference>